<dbReference type="EMBL" id="BNEA01000001">
    <property type="protein sequence ID" value="GHI50420.1"/>
    <property type="molecule type" value="Genomic_DNA"/>
</dbReference>
<evidence type="ECO:0000313" key="2">
    <source>
        <dbReference type="Proteomes" id="UP000646738"/>
    </source>
</evidence>
<gene>
    <name evidence="1" type="ORF">Srubr_02660</name>
</gene>
<proteinExistence type="predicted"/>
<comment type="caution">
    <text evidence="1">The sequence shown here is derived from an EMBL/GenBank/DDBJ whole genome shotgun (WGS) entry which is preliminary data.</text>
</comment>
<protein>
    <submittedName>
        <fullName evidence="1">Uncharacterized protein</fullName>
    </submittedName>
</protein>
<evidence type="ECO:0000313" key="1">
    <source>
        <dbReference type="EMBL" id="GHI50420.1"/>
    </source>
</evidence>
<name>A0ABQ3R3I3_STRRR</name>
<dbReference type="RefSeq" id="WP_189999708.1">
    <property type="nucleotide sequence ID" value="NZ_BNCB01000032.1"/>
</dbReference>
<keyword evidence="2" id="KW-1185">Reference proteome</keyword>
<dbReference type="Proteomes" id="UP000646738">
    <property type="component" value="Unassembled WGS sequence"/>
</dbReference>
<reference evidence="2" key="1">
    <citation type="submission" date="2023-07" db="EMBL/GenBank/DDBJ databases">
        <title>Whole genome shotgun sequence of Streptomyces achromogenes subsp. rubradiris NBRC 14000.</title>
        <authorList>
            <person name="Komaki H."/>
            <person name="Tamura T."/>
        </authorList>
    </citation>
    <scope>NUCLEOTIDE SEQUENCE [LARGE SCALE GENOMIC DNA]</scope>
    <source>
        <strain evidence="2">NBRC 14000</strain>
    </source>
</reference>
<sequence length="73" mass="8163">MLATPERIRGDGGLTEMLVWHKPVGRVIEEFQAIACSDTEGIVMPWPKQDVPLKLDKPGERWCSDCLAIIRSA</sequence>
<organism evidence="1 2">
    <name type="scientific">Streptomyces rubradiris</name>
    <name type="common">Streptomyces achromogenes subsp. rubradiris</name>
    <dbReference type="NCBI Taxonomy" id="285531"/>
    <lineage>
        <taxon>Bacteria</taxon>
        <taxon>Bacillati</taxon>
        <taxon>Actinomycetota</taxon>
        <taxon>Actinomycetes</taxon>
        <taxon>Kitasatosporales</taxon>
        <taxon>Streptomycetaceae</taxon>
        <taxon>Streptomyces</taxon>
    </lineage>
</organism>
<accession>A0ABQ3R3I3</accession>